<evidence type="ECO:0000313" key="3">
    <source>
        <dbReference type="Proteomes" id="UP000000391"/>
    </source>
</evidence>
<dbReference type="AlphaFoldDB" id="D7EAA6"/>
<dbReference type="HOGENOM" id="CLU_3178561_0_0_2"/>
<accession>D7EAA6</accession>
<organism evidence="2 3">
    <name type="scientific">Methanohalobium evestigatum (strain ATCC BAA-1072 / DSM 3721 / NBRC 107634 / OCM 161 / Z-7303)</name>
    <dbReference type="NCBI Taxonomy" id="644295"/>
    <lineage>
        <taxon>Archaea</taxon>
        <taxon>Methanobacteriati</taxon>
        <taxon>Methanobacteriota</taxon>
        <taxon>Stenosarchaea group</taxon>
        <taxon>Methanomicrobia</taxon>
        <taxon>Methanosarcinales</taxon>
        <taxon>Methanosarcinaceae</taxon>
        <taxon>Methanohalobium</taxon>
    </lineage>
</organism>
<dbReference type="KEGG" id="mev:Metev_1947"/>
<proteinExistence type="predicted"/>
<protein>
    <submittedName>
        <fullName evidence="2">Uncharacterized protein</fullName>
    </submittedName>
</protein>
<keyword evidence="1" id="KW-0812">Transmembrane</keyword>
<dbReference type="Proteomes" id="UP000000391">
    <property type="component" value="Chromosome"/>
</dbReference>
<dbReference type="GeneID" id="43316987"/>
<evidence type="ECO:0000313" key="2">
    <source>
        <dbReference type="EMBL" id="ADI74777.1"/>
    </source>
</evidence>
<dbReference type="RefSeq" id="WP_013195342.1">
    <property type="nucleotide sequence ID" value="NC_014253.1"/>
</dbReference>
<keyword evidence="3" id="KW-1185">Reference proteome</keyword>
<sequence length="46" mass="5416">MATQWEILISNFENGVFPFPEYTWMLVILIMAGIALWQARVFAKRL</sequence>
<dbReference type="EMBL" id="CP002069">
    <property type="protein sequence ID" value="ADI74777.1"/>
    <property type="molecule type" value="Genomic_DNA"/>
</dbReference>
<evidence type="ECO:0000256" key="1">
    <source>
        <dbReference type="SAM" id="Phobius"/>
    </source>
</evidence>
<feature type="transmembrane region" description="Helical" evidence="1">
    <location>
        <begin position="22"/>
        <end position="43"/>
    </location>
</feature>
<name>D7EAA6_METEZ</name>
<keyword evidence="1" id="KW-0472">Membrane</keyword>
<keyword evidence="1" id="KW-1133">Transmembrane helix</keyword>
<dbReference type="STRING" id="644295.Metev_1947"/>
<reference evidence="2 3" key="1">
    <citation type="submission" date="2010-06" db="EMBL/GenBank/DDBJ databases">
        <title>Complete sequence chromosome of Methanohalobium evestigatum Z-7303.</title>
        <authorList>
            <consortium name="US DOE Joint Genome Institute"/>
            <person name="Lucas S."/>
            <person name="Copeland A."/>
            <person name="Lapidus A."/>
            <person name="Cheng J.-F."/>
            <person name="Bruce D."/>
            <person name="Goodwin L."/>
            <person name="Pitluck S."/>
            <person name="Saunders E."/>
            <person name="Detter J.C."/>
            <person name="Han C."/>
            <person name="Tapia R."/>
            <person name="Land M."/>
            <person name="Hauser L."/>
            <person name="Kyrpides N."/>
            <person name="Mikhailova N."/>
            <person name="Sieprawska-Lupa M."/>
            <person name="Whitman W.B."/>
            <person name="Anderson I."/>
            <person name="Woyke T."/>
        </authorList>
    </citation>
    <scope>NUCLEOTIDE SEQUENCE [LARGE SCALE GENOMIC DNA]</scope>
    <source>
        <strain evidence="3">ATCC BAA-1072 / DSM 3721 / NBRC 107634 / OCM 161 / Z-7303</strain>
    </source>
</reference>
<gene>
    <name evidence="2" type="ordered locus">Metev_1947</name>
</gene>